<dbReference type="PROSITE" id="PS00868">
    <property type="entry name" value="CYS_MET_METAB_PP"/>
    <property type="match status" value="1"/>
</dbReference>
<dbReference type="Proteomes" id="UP000004625">
    <property type="component" value="Unassembled WGS sequence"/>
</dbReference>
<dbReference type="PIRSF" id="PIRSF001434">
    <property type="entry name" value="CGS"/>
    <property type="match status" value="1"/>
</dbReference>
<proteinExistence type="inferred from homology"/>
<evidence type="ECO:0000256" key="4">
    <source>
        <dbReference type="PIRSR" id="PIRSR001434-2"/>
    </source>
</evidence>
<organism evidence="6 7">
    <name type="scientific">Lentilactobacillus parafarraginis F0439</name>
    <dbReference type="NCBI Taxonomy" id="797515"/>
    <lineage>
        <taxon>Bacteria</taxon>
        <taxon>Bacillati</taxon>
        <taxon>Bacillota</taxon>
        <taxon>Bacilli</taxon>
        <taxon>Lactobacillales</taxon>
        <taxon>Lactobacillaceae</taxon>
        <taxon>Lentilactobacillus</taxon>
    </lineage>
</organism>
<reference evidence="6 7" key="1">
    <citation type="submission" date="2011-09" db="EMBL/GenBank/DDBJ databases">
        <authorList>
            <person name="Weinstock G."/>
            <person name="Sodergren E."/>
            <person name="Clifton S."/>
            <person name="Fulton L."/>
            <person name="Fulton B."/>
            <person name="Courtney L."/>
            <person name="Fronick C."/>
            <person name="Harrison M."/>
            <person name="Strong C."/>
            <person name="Farmer C."/>
            <person name="Delahaunty K."/>
            <person name="Markovic C."/>
            <person name="Hall O."/>
            <person name="Minx P."/>
            <person name="Tomlinson C."/>
            <person name="Mitreva M."/>
            <person name="Hou S."/>
            <person name="Chen J."/>
            <person name="Wollam A."/>
            <person name="Pepin K.H."/>
            <person name="Johnson M."/>
            <person name="Bhonagiri V."/>
            <person name="Zhang X."/>
            <person name="Suruliraj S."/>
            <person name="Warren W."/>
            <person name="Chinwalla A."/>
            <person name="Mardis E.R."/>
            <person name="Wilson R.K."/>
        </authorList>
    </citation>
    <scope>NUCLEOTIDE SEQUENCE [LARGE SCALE GENOMIC DNA]</scope>
    <source>
        <strain evidence="6 7">F0439</strain>
    </source>
</reference>
<dbReference type="SUPFAM" id="SSF53383">
    <property type="entry name" value="PLP-dependent transferases"/>
    <property type="match status" value="1"/>
</dbReference>
<evidence type="ECO:0000256" key="2">
    <source>
        <dbReference type="ARBA" id="ARBA00009077"/>
    </source>
</evidence>
<feature type="modified residue" description="N6-(pyridoxal phosphate)lysine" evidence="4">
    <location>
        <position position="209"/>
    </location>
</feature>
<dbReference type="eggNOG" id="COG0626">
    <property type="taxonomic scope" value="Bacteria"/>
</dbReference>
<evidence type="ECO:0000256" key="3">
    <source>
        <dbReference type="ARBA" id="ARBA00022898"/>
    </source>
</evidence>
<accession>G9ZQQ8</accession>
<comment type="similarity">
    <text evidence="2 5">Belongs to the trans-sulfuration enzymes family.</text>
</comment>
<keyword evidence="6" id="KW-0456">Lyase</keyword>
<dbReference type="InterPro" id="IPR015422">
    <property type="entry name" value="PyrdxlP-dep_Trfase_small"/>
</dbReference>
<dbReference type="HOGENOM" id="CLU_018986_2_0_9"/>
<dbReference type="CDD" id="cd00614">
    <property type="entry name" value="CGS_like"/>
    <property type="match status" value="1"/>
</dbReference>
<dbReference type="STRING" id="797515.HMPREF9103_02066"/>
<dbReference type="GO" id="GO:0016846">
    <property type="term" value="F:carbon-sulfur lyase activity"/>
    <property type="evidence" value="ECO:0007669"/>
    <property type="project" value="TreeGrafter"/>
</dbReference>
<dbReference type="InterPro" id="IPR015424">
    <property type="entry name" value="PyrdxlP-dep_Trfase"/>
</dbReference>
<dbReference type="Pfam" id="PF01053">
    <property type="entry name" value="Cys_Met_Meta_PP"/>
    <property type="match status" value="1"/>
</dbReference>
<dbReference type="EMBL" id="AGEY01000150">
    <property type="protein sequence ID" value="EHL97121.1"/>
    <property type="molecule type" value="Genomic_DNA"/>
</dbReference>
<dbReference type="GO" id="GO:0019346">
    <property type="term" value="P:transsulfuration"/>
    <property type="evidence" value="ECO:0007669"/>
    <property type="project" value="InterPro"/>
</dbReference>
<dbReference type="FunFam" id="3.90.1150.10:FF:000033">
    <property type="entry name" value="Cystathionine gamma-synthase"/>
    <property type="match status" value="1"/>
</dbReference>
<dbReference type="PATRIC" id="fig|797515.3.peg.1874"/>
<evidence type="ECO:0000313" key="6">
    <source>
        <dbReference type="EMBL" id="EHL97121.1"/>
    </source>
</evidence>
<dbReference type="InterPro" id="IPR015421">
    <property type="entry name" value="PyrdxlP-dep_Trfase_major"/>
</dbReference>
<dbReference type="GO" id="GO:0030170">
    <property type="term" value="F:pyridoxal phosphate binding"/>
    <property type="evidence" value="ECO:0007669"/>
    <property type="project" value="InterPro"/>
</dbReference>
<dbReference type="PANTHER" id="PTHR11808">
    <property type="entry name" value="TRANS-SULFURATION ENZYME FAMILY MEMBER"/>
    <property type="match status" value="1"/>
</dbReference>
<dbReference type="Gene3D" id="3.90.1150.10">
    <property type="entry name" value="Aspartate Aminotransferase, domain 1"/>
    <property type="match status" value="1"/>
</dbReference>
<sequence>MRMIIRKYLEVFCLVKFNTLLVRGGKPDDNHTGAVNVPIYNSSTFRYPKLGAPVRWDYERSGNPTRDNVENVCAELEDGDRGFAFSSGMAAIHAALSLFKPGDHIIIGDNIYGGTFRLVNDFLKPRGIKFTAVDTQNVNAVENAFTPATKAVYFEPITNPLLKVSSVQEISKVAHEHDALVIVDNTFLTPYLQRPLDLGADLVLHSATKYLGGHSDIMAGIIVTKGQQLCDQVYNLQNSIGAVLAPQEANLLRRGIQTLNIRMDRHLANAKKIIKYLEANDKVARVYYPTVDKNSRDYRIMKREANGAGGVLSFELKDGLDAAKFVNSLKLIILAVSLGAAESLIEVPAFMSHFEIPKPRRLEMGIKDELIRLSVGLEDVDDLIADLDQAFAKI</sequence>
<comment type="caution">
    <text evidence="6">The sequence shown here is derived from an EMBL/GenBank/DDBJ whole genome shotgun (WGS) entry which is preliminary data.</text>
</comment>
<evidence type="ECO:0000313" key="7">
    <source>
        <dbReference type="Proteomes" id="UP000004625"/>
    </source>
</evidence>
<comment type="cofactor">
    <cofactor evidence="1 5">
        <name>pyridoxal 5'-phosphate</name>
        <dbReference type="ChEBI" id="CHEBI:597326"/>
    </cofactor>
</comment>
<dbReference type="InterPro" id="IPR054542">
    <property type="entry name" value="Cys_met_metab_PP"/>
</dbReference>
<protein>
    <submittedName>
        <fullName evidence="6">Cystathionine beta-lyase</fullName>
    </submittedName>
</protein>
<dbReference type="InterPro" id="IPR000277">
    <property type="entry name" value="Cys/Met-Metab_PyrdxlP-dep_enz"/>
</dbReference>
<dbReference type="GO" id="GO:0009086">
    <property type="term" value="P:methionine biosynthetic process"/>
    <property type="evidence" value="ECO:0007669"/>
    <property type="project" value="UniProtKB-ARBA"/>
</dbReference>
<dbReference type="AlphaFoldDB" id="G9ZQQ8"/>
<keyword evidence="7" id="KW-1185">Reference proteome</keyword>
<dbReference type="Gene3D" id="3.40.640.10">
    <property type="entry name" value="Type I PLP-dependent aspartate aminotransferase-like (Major domain)"/>
    <property type="match status" value="1"/>
</dbReference>
<dbReference type="GO" id="GO:0005737">
    <property type="term" value="C:cytoplasm"/>
    <property type="evidence" value="ECO:0007669"/>
    <property type="project" value="TreeGrafter"/>
</dbReference>
<evidence type="ECO:0000256" key="1">
    <source>
        <dbReference type="ARBA" id="ARBA00001933"/>
    </source>
</evidence>
<evidence type="ECO:0000256" key="5">
    <source>
        <dbReference type="RuleBase" id="RU362118"/>
    </source>
</evidence>
<dbReference type="FunFam" id="3.40.640.10:FF:000009">
    <property type="entry name" value="Cystathionine gamma-synthase homolog"/>
    <property type="match status" value="1"/>
</dbReference>
<gene>
    <name evidence="6" type="ORF">HMPREF9103_02066</name>
</gene>
<keyword evidence="3 4" id="KW-0663">Pyridoxal phosphate</keyword>
<name>G9ZQQ8_9LACO</name>